<dbReference type="EMBL" id="LAZR01000002">
    <property type="protein sequence ID" value="KKO11494.1"/>
    <property type="molecule type" value="Genomic_DNA"/>
</dbReference>
<protein>
    <recommendedName>
        <fullName evidence="2">TonB C-terminal domain-containing protein</fullName>
    </recommendedName>
</protein>
<comment type="caution">
    <text evidence="1">The sequence shown here is derived from an EMBL/GenBank/DDBJ whole genome shotgun (WGS) entry which is preliminary data.</text>
</comment>
<proteinExistence type="predicted"/>
<evidence type="ECO:0000313" key="1">
    <source>
        <dbReference type="EMBL" id="KKO11494.1"/>
    </source>
</evidence>
<evidence type="ECO:0008006" key="2">
    <source>
        <dbReference type="Google" id="ProtNLM"/>
    </source>
</evidence>
<reference evidence="1" key="1">
    <citation type="journal article" date="2015" name="Nature">
        <title>Complex archaea that bridge the gap between prokaryotes and eukaryotes.</title>
        <authorList>
            <person name="Spang A."/>
            <person name="Saw J.H."/>
            <person name="Jorgensen S.L."/>
            <person name="Zaremba-Niedzwiedzka K."/>
            <person name="Martijn J."/>
            <person name="Lind A.E."/>
            <person name="van Eijk R."/>
            <person name="Schleper C."/>
            <person name="Guy L."/>
            <person name="Ettema T.J."/>
        </authorList>
    </citation>
    <scope>NUCLEOTIDE SEQUENCE</scope>
</reference>
<sequence length="515" mass="56491">MPLTHLNGMRRPGRQFLHVFCLAAGMLLPAAATASVDSPFTDDRSPAEPGLTTSSLATQVEHLNILRERVAMLQSRQGLYHPGLLNAMNGLSEALISVGELREANNIVEQQIQILRVNDGLYTDGQIALVHRQLSIMAAQQNWVGMQDRLVYLSWLLERSNTLSDSEKINNIKVMRDWTRLLLSRGPRQQEAAYLFQLRDMEESALALARQTTTEPAVMQGLIYDHALAELNIALGIIDGSDTSQQLINRTQGLQTNNLRAPQRMTSVQDIEATYGARTSTVVERAHRTAMMRHFVLIKELESTLLPPTDQEAGDLTSTDPEAAAMLQLYLGDSVLLRQQYELRIGAMAGPDRGQSSTGSAHSYYQSAWELFLQAGYSSEQLNARFSCPALLPLPTFSSRLEDSSNDCEIVAGNRVELPATALVQDGIPGLRYQAMPGNSLMSQAAGISATINFNIGVNGQAARTRVMSAEPDSTSARIRGRDGLHDLQFRPALRDGKAVSTENASMTVFCLEPG</sequence>
<name>A0A0F9Z2Z1_9ZZZZ</name>
<accession>A0A0F9Z2Z1</accession>
<organism evidence="1">
    <name type="scientific">marine sediment metagenome</name>
    <dbReference type="NCBI Taxonomy" id="412755"/>
    <lineage>
        <taxon>unclassified sequences</taxon>
        <taxon>metagenomes</taxon>
        <taxon>ecological metagenomes</taxon>
    </lineage>
</organism>
<gene>
    <name evidence="1" type="ORF">LCGC14_0009870</name>
</gene>
<dbReference type="AlphaFoldDB" id="A0A0F9Z2Z1"/>